<proteinExistence type="predicted"/>
<comment type="caution">
    <text evidence="4">The sequence shown here is derived from an EMBL/GenBank/DDBJ whole genome shotgun (WGS) entry which is preliminary data.</text>
</comment>
<sequence length="588" mass="68384">METSALYHRPDSEMAYLKDATHFQIRLRTKHNDVAAAKLLYGDPYGSKVNEKDEGVWDYQVSQMQLTYQTSTHDYWISEVVLPLHRLQYAFHVIGKDGQEVIYDDRRTYAYSPEGLAKLSCFRMPYLHESDRITAPEWVKKTVWYQIFPERFANGDHTNDPAETLPWGSEEPTPTNFFGGDLQGIVDHLDYLEDLGINGIYLCPIFTAHSNHKYDTIDYLEIDPAFGTKETLKELVDQAHARGMRVMLDAVFNHMGDFSMQWRDVQRFGAKSRFASWFHIHDFPVSYTKTDNDEYGKDLNYEVFANTPHMPKINTADPGARKYLLSVATYWIENFDIDAWRLDVANEVDHEFWRDFYEQTHALKEDFYVLGEVWHSAQEWVGHREFDAVMNYCYTEPLIAHFVKHELTAQEMSDQLQEQLMLYRDQTDQVMFNALDTHDTARILTLCQGNKGLTKQVLTFMFTQIGAPCIYYGTEVGLDGGNDPGCRKCMVWDQTQQDQEMFKFTQKLIQVRRHYSELWSAGQIKFTAKNDNGLLEIERSDEQHRIICLFNTAATAQEYQAKGQVLLQQNSKEDGQLMPQGFVLLLAE</sequence>
<dbReference type="OrthoDB" id="9805159at2"/>
<organism evidence="4 5">
    <name type="scientific">Ligilactobacillus salitolerans</name>
    <dbReference type="NCBI Taxonomy" id="1808352"/>
    <lineage>
        <taxon>Bacteria</taxon>
        <taxon>Bacillati</taxon>
        <taxon>Bacillota</taxon>
        <taxon>Bacilli</taxon>
        <taxon>Lactobacillales</taxon>
        <taxon>Lactobacillaceae</taxon>
        <taxon>Ligilactobacillus</taxon>
    </lineage>
</organism>
<dbReference type="InterPro" id="IPR006047">
    <property type="entry name" value="GH13_cat_dom"/>
</dbReference>
<reference evidence="4 5" key="1">
    <citation type="journal article" date="2019" name="Int. J. Syst. Evol. Microbiol.">
        <title>Lactobacillus salitolerans sp. nov., a novel lactic acid bacterium isolated from spent mushroom substrates.</title>
        <authorList>
            <person name="Tohno M."/>
            <person name="Tanizawa Y."/>
            <person name="Kojima Y."/>
            <person name="Sakamoto M."/>
            <person name="Nakamura Y."/>
            <person name="Ohkuma M."/>
            <person name="Kobayashi H."/>
        </authorList>
    </citation>
    <scope>NUCLEOTIDE SEQUENCE [LARGE SCALE GENOMIC DNA]</scope>
    <source>
        <strain evidence="4 5">YK43</strain>
    </source>
</reference>
<dbReference type="GO" id="GO:0005975">
    <property type="term" value="P:carbohydrate metabolic process"/>
    <property type="evidence" value="ECO:0007669"/>
    <property type="project" value="InterPro"/>
</dbReference>
<dbReference type="RefSeq" id="WP_124975159.1">
    <property type="nucleotide sequence ID" value="NZ_BFFP01000005.1"/>
</dbReference>
<keyword evidence="1" id="KW-0378">Hydrolase</keyword>
<evidence type="ECO:0000259" key="3">
    <source>
        <dbReference type="SMART" id="SM00642"/>
    </source>
</evidence>
<accession>A0A401IRC1</accession>
<dbReference type="Pfam" id="PF00128">
    <property type="entry name" value="Alpha-amylase"/>
    <property type="match status" value="1"/>
</dbReference>
<dbReference type="EMBL" id="BFFP01000005">
    <property type="protein sequence ID" value="GBG94083.1"/>
    <property type="molecule type" value="Genomic_DNA"/>
</dbReference>
<dbReference type="Gene3D" id="2.60.40.10">
    <property type="entry name" value="Immunoglobulins"/>
    <property type="match status" value="1"/>
</dbReference>
<keyword evidence="2" id="KW-0326">Glycosidase</keyword>
<dbReference type="InterPro" id="IPR045857">
    <property type="entry name" value="O16G_dom_2"/>
</dbReference>
<evidence type="ECO:0000313" key="4">
    <source>
        <dbReference type="EMBL" id="GBG94083.1"/>
    </source>
</evidence>
<protein>
    <submittedName>
        <fullName evidence="4">Alpha-amylase</fullName>
    </submittedName>
</protein>
<dbReference type="Gene3D" id="3.20.20.80">
    <property type="entry name" value="Glycosidases"/>
    <property type="match status" value="1"/>
</dbReference>
<dbReference type="SMART" id="SM00642">
    <property type="entry name" value="Aamy"/>
    <property type="match status" value="1"/>
</dbReference>
<evidence type="ECO:0000256" key="2">
    <source>
        <dbReference type="ARBA" id="ARBA00023295"/>
    </source>
</evidence>
<evidence type="ECO:0000256" key="1">
    <source>
        <dbReference type="ARBA" id="ARBA00022801"/>
    </source>
</evidence>
<dbReference type="InterPro" id="IPR017853">
    <property type="entry name" value="GH"/>
</dbReference>
<gene>
    <name evidence="4" type="ORF">LFYK43_05420</name>
</gene>
<keyword evidence="5" id="KW-1185">Reference proteome</keyword>
<dbReference type="GO" id="GO:0004553">
    <property type="term" value="F:hydrolase activity, hydrolyzing O-glycosyl compounds"/>
    <property type="evidence" value="ECO:0007669"/>
    <property type="project" value="InterPro"/>
</dbReference>
<dbReference type="InterPro" id="IPR013783">
    <property type="entry name" value="Ig-like_fold"/>
</dbReference>
<dbReference type="InterPro" id="IPR004185">
    <property type="entry name" value="Glyco_hydro_13_lg-like_dom"/>
</dbReference>
<dbReference type="PANTHER" id="PTHR10357">
    <property type="entry name" value="ALPHA-AMYLASE FAMILY MEMBER"/>
    <property type="match status" value="1"/>
</dbReference>
<dbReference type="CDD" id="cd11338">
    <property type="entry name" value="AmyAc_CMD"/>
    <property type="match status" value="1"/>
</dbReference>
<name>A0A401IRC1_9LACO</name>
<feature type="domain" description="Glycosyl hydrolase family 13 catalytic" evidence="3">
    <location>
        <begin position="146"/>
        <end position="512"/>
    </location>
</feature>
<evidence type="ECO:0000313" key="5">
    <source>
        <dbReference type="Proteomes" id="UP000286848"/>
    </source>
</evidence>
<dbReference type="SUPFAM" id="SSF51445">
    <property type="entry name" value="(Trans)glycosidases"/>
    <property type="match status" value="1"/>
</dbReference>
<dbReference type="AlphaFoldDB" id="A0A401IRC1"/>
<dbReference type="PANTHER" id="PTHR10357:SF210">
    <property type="entry name" value="MALTODEXTRIN GLUCOSIDASE"/>
    <property type="match status" value="1"/>
</dbReference>
<dbReference type="CDD" id="cd02857">
    <property type="entry name" value="E_set_CDase_PDE_N"/>
    <property type="match status" value="1"/>
</dbReference>
<dbReference type="Gene3D" id="3.90.400.10">
    <property type="entry name" value="Oligo-1,6-glucosidase, Domain 2"/>
    <property type="match status" value="1"/>
</dbReference>
<dbReference type="Proteomes" id="UP000286848">
    <property type="component" value="Unassembled WGS sequence"/>
</dbReference>
<dbReference type="Pfam" id="PF02903">
    <property type="entry name" value="Alpha-amylase_N"/>
    <property type="match status" value="1"/>
</dbReference>